<reference evidence="2" key="1">
    <citation type="submission" date="2021-05" db="EMBL/GenBank/DDBJ databases">
        <authorList>
            <person name="Alioto T."/>
            <person name="Alioto T."/>
            <person name="Gomez Garrido J."/>
        </authorList>
    </citation>
    <scope>NUCLEOTIDE SEQUENCE</scope>
</reference>
<protein>
    <submittedName>
        <fullName evidence="2">Uncharacterized protein</fullName>
    </submittedName>
</protein>
<feature type="region of interest" description="Disordered" evidence="1">
    <location>
        <begin position="85"/>
        <end position="119"/>
    </location>
</feature>
<organism evidence="2">
    <name type="scientific">Cacopsylla melanoneura</name>
    <dbReference type="NCBI Taxonomy" id="428564"/>
    <lineage>
        <taxon>Eukaryota</taxon>
        <taxon>Metazoa</taxon>
        <taxon>Ecdysozoa</taxon>
        <taxon>Arthropoda</taxon>
        <taxon>Hexapoda</taxon>
        <taxon>Insecta</taxon>
        <taxon>Pterygota</taxon>
        <taxon>Neoptera</taxon>
        <taxon>Paraneoptera</taxon>
        <taxon>Hemiptera</taxon>
        <taxon>Sternorrhyncha</taxon>
        <taxon>Psylloidea</taxon>
        <taxon>Psyllidae</taxon>
        <taxon>Psyllinae</taxon>
        <taxon>Cacopsylla</taxon>
    </lineage>
</organism>
<evidence type="ECO:0000313" key="2">
    <source>
        <dbReference type="EMBL" id="CAG6708365.1"/>
    </source>
</evidence>
<sequence>MQIFVKTCADFGNFVHSANKYRGKTFPGTVYSTCEVDKDADNNVVCWIRIKNDKSTDVEVQHWLEGPTTFCRYAMHNGYRGQVLLRARIRRPSPERTESRRSPRPPVLPRGTLSQDQDH</sequence>
<accession>A0A8D8XVF6</accession>
<evidence type="ECO:0000256" key="1">
    <source>
        <dbReference type="SAM" id="MobiDB-lite"/>
    </source>
</evidence>
<dbReference type="AlphaFoldDB" id="A0A8D8XVF6"/>
<proteinExistence type="predicted"/>
<dbReference type="EMBL" id="HBUF01344970">
    <property type="protein sequence ID" value="CAG6708365.1"/>
    <property type="molecule type" value="Transcribed_RNA"/>
</dbReference>
<feature type="compositionally biased region" description="Basic and acidic residues" evidence="1">
    <location>
        <begin position="92"/>
        <end position="101"/>
    </location>
</feature>
<name>A0A8D8XVF6_9HEMI</name>